<accession>A0A5B7F171</accession>
<evidence type="ECO:0000313" key="1">
    <source>
        <dbReference type="EMBL" id="MPC39018.1"/>
    </source>
</evidence>
<dbReference type="AlphaFoldDB" id="A0A5B7F171"/>
<evidence type="ECO:0000313" key="2">
    <source>
        <dbReference type="Proteomes" id="UP000324222"/>
    </source>
</evidence>
<name>A0A5B7F171_PORTR</name>
<gene>
    <name evidence="1" type="ORF">E2C01_032537</name>
</gene>
<comment type="caution">
    <text evidence="1">The sequence shown here is derived from an EMBL/GenBank/DDBJ whole genome shotgun (WGS) entry which is preliminary data.</text>
</comment>
<proteinExistence type="predicted"/>
<keyword evidence="2" id="KW-1185">Reference proteome</keyword>
<dbReference type="Proteomes" id="UP000324222">
    <property type="component" value="Unassembled WGS sequence"/>
</dbReference>
<protein>
    <submittedName>
        <fullName evidence="1">Uncharacterized protein</fullName>
    </submittedName>
</protein>
<reference evidence="1 2" key="1">
    <citation type="submission" date="2019-05" db="EMBL/GenBank/DDBJ databases">
        <title>Another draft genome of Portunus trituberculatus and its Hox gene families provides insights of decapod evolution.</title>
        <authorList>
            <person name="Jeong J.-H."/>
            <person name="Song I."/>
            <person name="Kim S."/>
            <person name="Choi T."/>
            <person name="Kim D."/>
            <person name="Ryu S."/>
            <person name="Kim W."/>
        </authorList>
    </citation>
    <scope>NUCLEOTIDE SEQUENCE [LARGE SCALE GENOMIC DNA]</scope>
    <source>
        <tissue evidence="1">Muscle</tissue>
    </source>
</reference>
<sequence>MMAIELACKELAGGENSQSETCTRGICQQMYGQHRRLPALCLSAHTRACCPPRCAASALQWATCCCCTVTSGKR</sequence>
<organism evidence="1 2">
    <name type="scientific">Portunus trituberculatus</name>
    <name type="common">Swimming crab</name>
    <name type="synonym">Neptunus trituberculatus</name>
    <dbReference type="NCBI Taxonomy" id="210409"/>
    <lineage>
        <taxon>Eukaryota</taxon>
        <taxon>Metazoa</taxon>
        <taxon>Ecdysozoa</taxon>
        <taxon>Arthropoda</taxon>
        <taxon>Crustacea</taxon>
        <taxon>Multicrustacea</taxon>
        <taxon>Malacostraca</taxon>
        <taxon>Eumalacostraca</taxon>
        <taxon>Eucarida</taxon>
        <taxon>Decapoda</taxon>
        <taxon>Pleocyemata</taxon>
        <taxon>Brachyura</taxon>
        <taxon>Eubrachyura</taxon>
        <taxon>Portunoidea</taxon>
        <taxon>Portunidae</taxon>
        <taxon>Portuninae</taxon>
        <taxon>Portunus</taxon>
    </lineage>
</organism>
<dbReference type="EMBL" id="VSRR010004234">
    <property type="protein sequence ID" value="MPC39018.1"/>
    <property type="molecule type" value="Genomic_DNA"/>
</dbReference>